<dbReference type="OrthoDB" id="410463at2759"/>
<gene>
    <name evidence="1" type="ORF">TRIATDRAFT_257032</name>
</gene>
<organism evidence="1 2">
    <name type="scientific">Hypocrea atroviridis (strain ATCC 20476 / IMI 206040)</name>
    <name type="common">Trichoderma atroviride</name>
    <dbReference type="NCBI Taxonomy" id="452589"/>
    <lineage>
        <taxon>Eukaryota</taxon>
        <taxon>Fungi</taxon>
        <taxon>Dikarya</taxon>
        <taxon>Ascomycota</taxon>
        <taxon>Pezizomycotina</taxon>
        <taxon>Sordariomycetes</taxon>
        <taxon>Hypocreomycetidae</taxon>
        <taxon>Hypocreales</taxon>
        <taxon>Hypocreaceae</taxon>
        <taxon>Trichoderma</taxon>
    </lineage>
</organism>
<protein>
    <submittedName>
        <fullName evidence="1">Uncharacterized protein</fullName>
    </submittedName>
</protein>
<dbReference type="AlphaFoldDB" id="G9NV59"/>
<evidence type="ECO:0000313" key="2">
    <source>
        <dbReference type="Proteomes" id="UP000005426"/>
    </source>
</evidence>
<accession>G9NV59</accession>
<comment type="caution">
    <text evidence="1">The sequence shown here is derived from an EMBL/GenBank/DDBJ whole genome shotgun (WGS) entry which is preliminary data.</text>
</comment>
<name>G9NV59_HYPAI</name>
<reference evidence="1 2" key="1">
    <citation type="journal article" date="2011" name="Genome Biol.">
        <title>Comparative genome sequence analysis underscores mycoparasitism as the ancestral life style of Trichoderma.</title>
        <authorList>
            <person name="Kubicek C.P."/>
            <person name="Herrera-Estrella A."/>
            <person name="Seidl-Seiboth V."/>
            <person name="Martinez D.A."/>
            <person name="Druzhinina I.S."/>
            <person name="Thon M."/>
            <person name="Zeilinger S."/>
            <person name="Casas-Flores S."/>
            <person name="Horwitz B.A."/>
            <person name="Mukherjee P.K."/>
            <person name="Mukherjee M."/>
            <person name="Kredics L."/>
            <person name="Alcaraz L.D."/>
            <person name="Aerts A."/>
            <person name="Antal Z."/>
            <person name="Atanasova L."/>
            <person name="Cervantes-Badillo M.G."/>
            <person name="Challacombe J."/>
            <person name="Chertkov O."/>
            <person name="McCluskey K."/>
            <person name="Coulpier F."/>
            <person name="Deshpande N."/>
            <person name="von Doehren H."/>
            <person name="Ebbole D.J."/>
            <person name="Esquivel-Naranjo E.U."/>
            <person name="Fekete E."/>
            <person name="Flipphi M."/>
            <person name="Glaser F."/>
            <person name="Gomez-Rodriguez E.Y."/>
            <person name="Gruber S."/>
            <person name="Han C."/>
            <person name="Henrissat B."/>
            <person name="Hermosa R."/>
            <person name="Hernandez-Onate M."/>
            <person name="Karaffa L."/>
            <person name="Kosti I."/>
            <person name="Le Crom S."/>
            <person name="Lindquist E."/>
            <person name="Lucas S."/>
            <person name="Luebeck M."/>
            <person name="Luebeck P.S."/>
            <person name="Margeot A."/>
            <person name="Metz B."/>
            <person name="Misra M."/>
            <person name="Nevalainen H."/>
            <person name="Omann M."/>
            <person name="Packer N."/>
            <person name="Perrone G."/>
            <person name="Uresti-Rivera E.E."/>
            <person name="Salamov A."/>
            <person name="Schmoll M."/>
            <person name="Seiboth B."/>
            <person name="Shapiro H."/>
            <person name="Sukno S."/>
            <person name="Tamayo-Ramos J.A."/>
            <person name="Tisch D."/>
            <person name="Wiest A."/>
            <person name="Wilkinson H.H."/>
            <person name="Zhang M."/>
            <person name="Coutinho P.M."/>
            <person name="Kenerley C.M."/>
            <person name="Monte E."/>
            <person name="Baker S.E."/>
            <person name="Grigoriev I.V."/>
        </authorList>
    </citation>
    <scope>NUCLEOTIDE SEQUENCE [LARGE SCALE GENOMIC DNA]</scope>
    <source>
        <strain evidence="2">ATCC 20476 / IMI 206040</strain>
    </source>
</reference>
<evidence type="ECO:0000313" key="1">
    <source>
        <dbReference type="EMBL" id="EHK44881.1"/>
    </source>
</evidence>
<keyword evidence="2" id="KW-1185">Reference proteome</keyword>
<dbReference type="Proteomes" id="UP000005426">
    <property type="component" value="Unassembled WGS sequence"/>
</dbReference>
<proteinExistence type="predicted"/>
<sequence length="52" mass="5863">MSRCPLSFPLHTSLIRSLYVSSLPRVRQETSRGLLGDEEEEGAWLRIYGPGT</sequence>
<dbReference type="HOGENOM" id="CLU_3087527_0_0_1"/>
<dbReference type="EMBL" id="ABDG02000024">
    <property type="protein sequence ID" value="EHK44881.1"/>
    <property type="molecule type" value="Genomic_DNA"/>
</dbReference>